<feature type="domain" description="Glucose/Sorbosone dehydrogenase" evidence="2">
    <location>
        <begin position="43"/>
        <end position="371"/>
    </location>
</feature>
<dbReference type="InterPro" id="IPR011041">
    <property type="entry name" value="Quinoprot_gluc/sorb_DH_b-prop"/>
</dbReference>
<dbReference type="InterPro" id="IPR012938">
    <property type="entry name" value="Glc/Sorbosone_DH"/>
</dbReference>
<evidence type="ECO:0000313" key="3">
    <source>
        <dbReference type="EMBL" id="XBO70100.1"/>
    </source>
</evidence>
<feature type="signal peptide" evidence="1">
    <location>
        <begin position="1"/>
        <end position="20"/>
    </location>
</feature>
<proteinExistence type="predicted"/>
<evidence type="ECO:0000259" key="2">
    <source>
        <dbReference type="Pfam" id="PF07995"/>
    </source>
</evidence>
<sequence>MLRSLTLALLTLSLPAGAQAASLPEQVPGLHHPVALELITDELDTPWSLAFLPDGRMLVAEQPGTLALVDDGDVQRLDGLPEVSHRGQGGLFDLALHPQFGDGTHDWLYFSWAQPGKDGDSDDATAVSRVRFEDDALGAITPIFVQNRFSTPGRHYGGRLLFDDQGLLWLTIGDRGVSKSRAQDPADHAGSLLRLTADGDPAPDNPGFDDDAAPEVYSIGHRNPQGLAQAADGTLWSTEHGPRTGDELNRILPGENYGWPEVTLGRDYATNLPLGVDSAPGMRDPVHVFEGRFAPSGLAVVSGEEFPAWQGDLLAGGLRGERLLRLRLEGDSIIEREVVLDGEVGRIRDVRLGPDGAIYLLTDSDPGRLIRLTRVR</sequence>
<dbReference type="RefSeq" id="WP_348826972.1">
    <property type="nucleotide sequence ID" value="NZ_CP098827.1"/>
</dbReference>
<dbReference type="InterPro" id="IPR011042">
    <property type="entry name" value="6-blade_b-propeller_TolB-like"/>
</dbReference>
<gene>
    <name evidence="3" type="ORF">NFG58_15950</name>
</gene>
<keyword evidence="1" id="KW-0732">Signal</keyword>
<dbReference type="Gene3D" id="2.120.10.30">
    <property type="entry name" value="TolB, C-terminal domain"/>
    <property type="match status" value="1"/>
</dbReference>
<evidence type="ECO:0000256" key="1">
    <source>
        <dbReference type="SAM" id="SignalP"/>
    </source>
</evidence>
<dbReference type="AlphaFoldDB" id="A0AAU7KEK7"/>
<reference evidence="3" key="1">
    <citation type="submission" date="2022-06" db="EMBL/GenBank/DDBJ databases">
        <title>A novel DMS-producing enzyme.</title>
        <authorList>
            <person name="Zhang Y."/>
        </authorList>
    </citation>
    <scope>NUCLEOTIDE SEQUENCE</scope>
    <source>
        <strain evidence="3">RT37</strain>
    </source>
</reference>
<organism evidence="3">
    <name type="scientific">Halomonas sp. RT37</name>
    <dbReference type="NCBI Taxonomy" id="2950872"/>
    <lineage>
        <taxon>Bacteria</taxon>
        <taxon>Pseudomonadati</taxon>
        <taxon>Pseudomonadota</taxon>
        <taxon>Gammaproteobacteria</taxon>
        <taxon>Oceanospirillales</taxon>
        <taxon>Halomonadaceae</taxon>
        <taxon>Halomonas</taxon>
    </lineage>
</organism>
<dbReference type="EMBL" id="CP098827">
    <property type="protein sequence ID" value="XBO70100.1"/>
    <property type="molecule type" value="Genomic_DNA"/>
</dbReference>
<protein>
    <submittedName>
        <fullName evidence="3">PQQ-dependent sugar dehydrogenase</fullName>
    </submittedName>
</protein>
<dbReference type="PANTHER" id="PTHR19328:SF75">
    <property type="entry name" value="ALDOSE SUGAR DEHYDROGENASE YLII"/>
    <property type="match status" value="1"/>
</dbReference>
<feature type="chain" id="PRO_5043380675" evidence="1">
    <location>
        <begin position="21"/>
        <end position="376"/>
    </location>
</feature>
<dbReference type="SUPFAM" id="SSF50952">
    <property type="entry name" value="Soluble quinoprotein glucose dehydrogenase"/>
    <property type="match status" value="1"/>
</dbReference>
<dbReference type="Pfam" id="PF07995">
    <property type="entry name" value="GSDH"/>
    <property type="match status" value="1"/>
</dbReference>
<dbReference type="PANTHER" id="PTHR19328">
    <property type="entry name" value="HEDGEHOG-INTERACTING PROTEIN"/>
    <property type="match status" value="1"/>
</dbReference>
<accession>A0AAU7KEK7</accession>
<name>A0AAU7KEK7_9GAMM</name>